<comment type="caution">
    <text evidence="11">The sequence shown here is derived from an EMBL/GenBank/DDBJ whole genome shotgun (WGS) entry which is preliminary data.</text>
</comment>
<keyword evidence="3 7" id="KW-0963">Cytoplasm</keyword>
<comment type="similarity">
    <text evidence="7">Belongs to the MurCDEF family.</text>
</comment>
<keyword evidence="7 8" id="KW-0133">Cell shape</keyword>
<proteinExistence type="inferred from homology"/>
<evidence type="ECO:0000256" key="8">
    <source>
        <dbReference type="RuleBase" id="RU003664"/>
    </source>
</evidence>
<comment type="catalytic activity">
    <reaction evidence="7 8">
        <text>UDP-N-acetyl-alpha-D-muramoyl-L-alanine + D-glutamate + ATP = UDP-N-acetyl-alpha-D-muramoyl-L-alanyl-D-glutamate + ADP + phosphate + H(+)</text>
        <dbReference type="Rhea" id="RHEA:16429"/>
        <dbReference type="ChEBI" id="CHEBI:15378"/>
        <dbReference type="ChEBI" id="CHEBI:29986"/>
        <dbReference type="ChEBI" id="CHEBI:30616"/>
        <dbReference type="ChEBI" id="CHEBI:43474"/>
        <dbReference type="ChEBI" id="CHEBI:83898"/>
        <dbReference type="ChEBI" id="CHEBI:83900"/>
        <dbReference type="ChEBI" id="CHEBI:456216"/>
        <dbReference type="EC" id="6.3.2.9"/>
    </reaction>
</comment>
<protein>
    <recommendedName>
        <fullName evidence="7 8">UDP-N-acetylmuramoylalanine--D-glutamate ligase</fullName>
        <ecNumber evidence="7 8">6.3.2.9</ecNumber>
    </recommendedName>
    <alternativeName>
        <fullName evidence="7">D-glutamic acid-adding enzyme</fullName>
    </alternativeName>
    <alternativeName>
        <fullName evidence="7">UDP-N-acetylmuramoyl-L-alanyl-D-glutamate synthetase</fullName>
    </alternativeName>
</protein>
<dbReference type="HAMAP" id="MF_00639">
    <property type="entry name" value="MurD"/>
    <property type="match status" value="1"/>
</dbReference>
<accession>A0ABQ2WJI4</accession>
<evidence type="ECO:0000256" key="3">
    <source>
        <dbReference type="ARBA" id="ARBA00022490"/>
    </source>
</evidence>
<reference evidence="12" key="1">
    <citation type="journal article" date="2019" name="Int. J. Syst. Evol. Microbiol.">
        <title>The Global Catalogue of Microorganisms (GCM) 10K type strain sequencing project: providing services to taxonomists for standard genome sequencing and annotation.</title>
        <authorList>
            <consortium name="The Broad Institute Genomics Platform"/>
            <consortium name="The Broad Institute Genome Sequencing Center for Infectious Disease"/>
            <person name="Wu L."/>
            <person name="Ma J."/>
        </authorList>
    </citation>
    <scope>NUCLEOTIDE SEQUENCE [LARGE SCALE GENOMIC DNA]</scope>
    <source>
        <strain evidence="12">KCTC 23723</strain>
    </source>
</reference>
<dbReference type="Pfam" id="PF21799">
    <property type="entry name" value="MurD-like_N"/>
    <property type="match status" value="1"/>
</dbReference>
<dbReference type="Pfam" id="PF08245">
    <property type="entry name" value="Mur_ligase_M"/>
    <property type="match status" value="1"/>
</dbReference>
<dbReference type="Pfam" id="PF02875">
    <property type="entry name" value="Mur_ligase_C"/>
    <property type="match status" value="1"/>
</dbReference>
<dbReference type="EC" id="6.3.2.9" evidence="7 8"/>
<comment type="subcellular location">
    <subcellularLocation>
        <location evidence="1 7 8">Cytoplasm</location>
    </subcellularLocation>
</comment>
<dbReference type="Gene3D" id="3.40.50.720">
    <property type="entry name" value="NAD(P)-binding Rossmann-like Domain"/>
    <property type="match status" value="1"/>
</dbReference>
<keyword evidence="4 7" id="KW-0436">Ligase</keyword>
<keyword evidence="6 7" id="KW-0067">ATP-binding</keyword>
<dbReference type="Gene3D" id="3.40.1190.10">
    <property type="entry name" value="Mur-like, catalytic domain"/>
    <property type="match status" value="1"/>
</dbReference>
<dbReference type="SUPFAM" id="SSF53623">
    <property type="entry name" value="MurD-like peptide ligases, catalytic domain"/>
    <property type="match status" value="1"/>
</dbReference>
<keyword evidence="7 8" id="KW-0131">Cell cycle</keyword>
<evidence type="ECO:0000256" key="6">
    <source>
        <dbReference type="ARBA" id="ARBA00022840"/>
    </source>
</evidence>
<dbReference type="EMBL" id="BMYR01000003">
    <property type="protein sequence ID" value="GGW55271.1"/>
    <property type="molecule type" value="Genomic_DNA"/>
</dbReference>
<evidence type="ECO:0000256" key="5">
    <source>
        <dbReference type="ARBA" id="ARBA00022741"/>
    </source>
</evidence>
<feature type="binding site" evidence="7">
    <location>
        <begin position="115"/>
        <end position="121"/>
    </location>
    <ligand>
        <name>ATP</name>
        <dbReference type="ChEBI" id="CHEBI:30616"/>
    </ligand>
</feature>
<dbReference type="InterPro" id="IPR004101">
    <property type="entry name" value="Mur_ligase_C"/>
</dbReference>
<evidence type="ECO:0000259" key="10">
    <source>
        <dbReference type="Pfam" id="PF08245"/>
    </source>
</evidence>
<keyword evidence="5 7" id="KW-0547">Nucleotide-binding</keyword>
<comment type="pathway">
    <text evidence="2 7 8">Cell wall biogenesis; peptidoglycan biosynthesis.</text>
</comment>
<evidence type="ECO:0000313" key="12">
    <source>
        <dbReference type="Proteomes" id="UP000634667"/>
    </source>
</evidence>
<dbReference type="GO" id="GO:0016874">
    <property type="term" value="F:ligase activity"/>
    <property type="evidence" value="ECO:0007669"/>
    <property type="project" value="UniProtKB-KW"/>
</dbReference>
<dbReference type="PANTHER" id="PTHR43692:SF1">
    <property type="entry name" value="UDP-N-ACETYLMURAMOYLALANINE--D-GLUTAMATE LIGASE"/>
    <property type="match status" value="1"/>
</dbReference>
<dbReference type="PANTHER" id="PTHR43692">
    <property type="entry name" value="UDP-N-ACETYLMURAMOYLALANINE--D-GLUTAMATE LIGASE"/>
    <property type="match status" value="1"/>
</dbReference>
<dbReference type="Gene3D" id="3.90.190.20">
    <property type="entry name" value="Mur ligase, C-terminal domain"/>
    <property type="match status" value="1"/>
</dbReference>
<evidence type="ECO:0000313" key="11">
    <source>
        <dbReference type="EMBL" id="GGW55271.1"/>
    </source>
</evidence>
<keyword evidence="7 8" id="KW-0961">Cell wall biogenesis/degradation</keyword>
<sequence length="453" mass="48050">MHALLTAKRIAVVGLGLSGLATVRFLLSKGVKPVLMDTRKQPAGLDQITPEKVDGIYLGELDANRLAQMDLIIVSPGLSIKHPALRFAKLQGAEIIGDVELFARVNTKPVVAVTGSNGKSTVTMLTEAMLRQSGIAALAAGNIGLPVLDAIAQSEVAVFVLELSSFQLDTTESLRTLASANLNVSADHLDRYTDMSEYAAAKRRIFRHAQSAIFNADDALTQPTPDNLSGETRQTLALSLQSHQGLANSEYGIMLQQGQPWLKVDGEPLLPLSEMSLFGEHNHFNALAAAAMALAAGASKTAIAETLRTFKGLAHRCELVLQHNNVRWVNDSKATNIGATLAALAGLRSSVTGKIILIAGGDAKGADVTELQPVLCRDVQHLITLGQDGPAIAALMSSAKEVKTLQQAVKVAAELAQPGDMVLLSPACASLDMFKSYADRGEQFAKAVRELKV</sequence>
<dbReference type="InterPro" id="IPR005762">
    <property type="entry name" value="MurD"/>
</dbReference>
<comment type="function">
    <text evidence="7 8">Cell wall formation. Catalyzes the addition of glutamate to the nucleotide precursor UDP-N-acetylmuramoyl-L-alanine (UMA).</text>
</comment>
<evidence type="ECO:0000259" key="9">
    <source>
        <dbReference type="Pfam" id="PF02875"/>
    </source>
</evidence>
<dbReference type="InterPro" id="IPR036615">
    <property type="entry name" value="Mur_ligase_C_dom_sf"/>
</dbReference>
<keyword evidence="7 8" id="KW-0573">Peptidoglycan synthesis</keyword>
<organism evidence="11 12">
    <name type="scientific">Alishewanella tabrizica</name>
    <dbReference type="NCBI Taxonomy" id="671278"/>
    <lineage>
        <taxon>Bacteria</taxon>
        <taxon>Pseudomonadati</taxon>
        <taxon>Pseudomonadota</taxon>
        <taxon>Gammaproteobacteria</taxon>
        <taxon>Alteromonadales</taxon>
        <taxon>Alteromonadaceae</taxon>
        <taxon>Alishewanella</taxon>
    </lineage>
</organism>
<dbReference type="Proteomes" id="UP000634667">
    <property type="component" value="Unassembled WGS sequence"/>
</dbReference>
<dbReference type="RefSeq" id="WP_189480993.1">
    <property type="nucleotide sequence ID" value="NZ_BMYR01000003.1"/>
</dbReference>
<keyword evidence="7 8" id="KW-0132">Cell division</keyword>
<feature type="domain" description="Mur ligase C-terminal" evidence="9">
    <location>
        <begin position="315"/>
        <end position="428"/>
    </location>
</feature>
<evidence type="ECO:0000256" key="7">
    <source>
        <dbReference type="HAMAP-Rule" id="MF_00639"/>
    </source>
</evidence>
<dbReference type="InterPro" id="IPR036565">
    <property type="entry name" value="Mur-like_cat_sf"/>
</dbReference>
<evidence type="ECO:0000256" key="2">
    <source>
        <dbReference type="ARBA" id="ARBA00004752"/>
    </source>
</evidence>
<name>A0ABQ2WJI4_9ALTE</name>
<gene>
    <name evidence="7 11" type="primary">murD</name>
    <name evidence="11" type="ORF">GCM10008111_09190</name>
</gene>
<keyword evidence="12" id="KW-1185">Reference proteome</keyword>
<dbReference type="SUPFAM" id="SSF53244">
    <property type="entry name" value="MurD-like peptide ligases, peptide-binding domain"/>
    <property type="match status" value="1"/>
</dbReference>
<evidence type="ECO:0000256" key="4">
    <source>
        <dbReference type="ARBA" id="ARBA00022598"/>
    </source>
</evidence>
<dbReference type="InterPro" id="IPR013221">
    <property type="entry name" value="Mur_ligase_cen"/>
</dbReference>
<feature type="domain" description="Mur ligase central" evidence="10">
    <location>
        <begin position="113"/>
        <end position="293"/>
    </location>
</feature>
<dbReference type="NCBIfam" id="TIGR01087">
    <property type="entry name" value="murD"/>
    <property type="match status" value="1"/>
</dbReference>
<dbReference type="SUPFAM" id="SSF51984">
    <property type="entry name" value="MurCD N-terminal domain"/>
    <property type="match status" value="1"/>
</dbReference>
<evidence type="ECO:0000256" key="1">
    <source>
        <dbReference type="ARBA" id="ARBA00004496"/>
    </source>
</evidence>